<dbReference type="PANTHER" id="PTHR33385:SF4">
    <property type="entry name" value="PROTEIN XRI1"/>
    <property type="match status" value="1"/>
</dbReference>
<keyword evidence="2" id="KW-0732">Signal</keyword>
<dbReference type="InterPro" id="IPR039933">
    <property type="entry name" value="XRI1"/>
</dbReference>
<proteinExistence type="predicted"/>
<feature type="region of interest" description="Disordered" evidence="1">
    <location>
        <begin position="227"/>
        <end position="253"/>
    </location>
</feature>
<organism evidence="3 4">
    <name type="scientific">Sphagnum jensenii</name>
    <dbReference type="NCBI Taxonomy" id="128206"/>
    <lineage>
        <taxon>Eukaryota</taxon>
        <taxon>Viridiplantae</taxon>
        <taxon>Streptophyta</taxon>
        <taxon>Embryophyta</taxon>
        <taxon>Bryophyta</taxon>
        <taxon>Sphagnophytina</taxon>
        <taxon>Sphagnopsida</taxon>
        <taxon>Sphagnales</taxon>
        <taxon>Sphagnaceae</taxon>
        <taxon>Sphagnum</taxon>
    </lineage>
</organism>
<gene>
    <name evidence="3" type="ORF">CSSPJE1EN2_LOCUS17796</name>
</gene>
<feature type="chain" id="PRO_5045942668" evidence="2">
    <location>
        <begin position="31"/>
        <end position="343"/>
    </location>
</feature>
<protein>
    <submittedName>
        <fullName evidence="3">Uncharacterized protein</fullName>
    </submittedName>
</protein>
<evidence type="ECO:0000313" key="3">
    <source>
        <dbReference type="EMBL" id="CAK9875548.1"/>
    </source>
</evidence>
<keyword evidence="4" id="KW-1185">Reference proteome</keyword>
<reference evidence="3" key="1">
    <citation type="submission" date="2024-03" db="EMBL/GenBank/DDBJ databases">
        <authorList>
            <consortium name="ELIXIR-Norway"/>
            <consortium name="Elixir Norway"/>
        </authorList>
    </citation>
    <scope>NUCLEOTIDE SEQUENCE</scope>
</reference>
<evidence type="ECO:0000313" key="4">
    <source>
        <dbReference type="Proteomes" id="UP001497522"/>
    </source>
</evidence>
<accession>A0ABP1BJ15</accession>
<feature type="compositionally biased region" description="Polar residues" evidence="1">
    <location>
        <begin position="237"/>
        <end position="252"/>
    </location>
</feature>
<sequence length="343" mass="37269">MLLGFAKELQISSWLSLLPLLLVLVAMGESDDWRRCSGDGAAVGCCDIDSLIGMTLWEDLTQSELDAKFLFPDSTISTDNCGFQTQGVQVQHETFESSVFESNPPPPAKRRRLLFNEDLTVNGGSSCGTAYEPILDPFKVLRLPRTLILVGQDNDAFRSSEDIPDGMPCLLSDNNLKISAENWMDACIEENDCSESYIRAGAPLCEFSVLQNSVELCPSPYSAEPCSQEASLHNPRTPFSSQPSTPGSNASTGRKLKITIPLAYPFTLLKPSDSDGDVMTLSDINQLILKPPTSDARHCFGGSDPRRNKSSDVGVSLSGKSIVTCTRICTEGKGTITILRTKD</sequence>
<feature type="signal peptide" evidence="2">
    <location>
        <begin position="1"/>
        <end position="30"/>
    </location>
</feature>
<name>A0ABP1BJ15_9BRYO</name>
<dbReference type="Proteomes" id="UP001497522">
    <property type="component" value="Chromosome 4"/>
</dbReference>
<dbReference type="EMBL" id="OZ023705">
    <property type="protein sequence ID" value="CAK9875548.1"/>
    <property type="molecule type" value="Genomic_DNA"/>
</dbReference>
<evidence type="ECO:0000256" key="1">
    <source>
        <dbReference type="SAM" id="MobiDB-lite"/>
    </source>
</evidence>
<evidence type="ECO:0000256" key="2">
    <source>
        <dbReference type="SAM" id="SignalP"/>
    </source>
</evidence>
<dbReference type="PANTHER" id="PTHR33385">
    <property type="entry name" value="PROTEIN XRI1"/>
    <property type="match status" value="1"/>
</dbReference>